<evidence type="ECO:0000313" key="2">
    <source>
        <dbReference type="Proteomes" id="UP000563524"/>
    </source>
</evidence>
<comment type="caution">
    <text evidence="1">The sequence shown here is derived from an EMBL/GenBank/DDBJ whole genome shotgun (WGS) entry which is preliminary data.</text>
</comment>
<name>A0A840I5K7_9PROT</name>
<gene>
    <name evidence="1" type="ORF">GGQ59_002098</name>
</gene>
<accession>A0A840I5K7</accession>
<dbReference type="AlphaFoldDB" id="A0A840I5K7"/>
<reference evidence="1 2" key="1">
    <citation type="submission" date="2020-08" db="EMBL/GenBank/DDBJ databases">
        <title>Genomic Encyclopedia of Type Strains, Phase IV (KMG-IV): sequencing the most valuable type-strain genomes for metagenomic binning, comparative biology and taxonomic classification.</title>
        <authorList>
            <person name="Goeker M."/>
        </authorList>
    </citation>
    <scope>NUCLEOTIDE SEQUENCE [LARGE SCALE GENOMIC DNA]</scope>
    <source>
        <strain evidence="1 2">DSM 102850</strain>
    </source>
</reference>
<keyword evidence="2" id="KW-1185">Reference proteome</keyword>
<sequence>MRFILFLIVLAVLMLIVLYVMGDRRQPAQRIIEQEVVLQPKEGE</sequence>
<protein>
    <submittedName>
        <fullName evidence="1">Uncharacterized protein</fullName>
    </submittedName>
</protein>
<organism evidence="1 2">
    <name type="scientific">Parvularcula dongshanensis</name>
    <dbReference type="NCBI Taxonomy" id="1173995"/>
    <lineage>
        <taxon>Bacteria</taxon>
        <taxon>Pseudomonadati</taxon>
        <taxon>Pseudomonadota</taxon>
        <taxon>Alphaproteobacteria</taxon>
        <taxon>Parvularculales</taxon>
        <taxon>Parvularculaceae</taxon>
        <taxon>Parvularcula</taxon>
    </lineage>
</organism>
<dbReference type="EMBL" id="JACHOB010000004">
    <property type="protein sequence ID" value="MBB4659561.1"/>
    <property type="molecule type" value="Genomic_DNA"/>
</dbReference>
<dbReference type="RefSeq" id="WP_281373819.1">
    <property type="nucleotide sequence ID" value="NZ_JACHOB010000004.1"/>
</dbReference>
<proteinExistence type="predicted"/>
<evidence type="ECO:0000313" key="1">
    <source>
        <dbReference type="EMBL" id="MBB4659561.1"/>
    </source>
</evidence>
<dbReference type="Proteomes" id="UP000563524">
    <property type="component" value="Unassembled WGS sequence"/>
</dbReference>